<dbReference type="GO" id="GO:0032154">
    <property type="term" value="C:cleavage furrow"/>
    <property type="evidence" value="ECO:0007669"/>
    <property type="project" value="TreeGrafter"/>
</dbReference>
<dbReference type="PANTHER" id="PTHR46603">
    <property type="entry name" value="ABSCISSION/NOCUT CHECKPOINT REGULATOR"/>
    <property type="match status" value="1"/>
</dbReference>
<dbReference type="GO" id="GO:0044878">
    <property type="term" value="P:mitotic cytokinesis checkpoint signaling"/>
    <property type="evidence" value="ECO:0007669"/>
    <property type="project" value="TreeGrafter"/>
</dbReference>
<feature type="compositionally biased region" description="Polar residues" evidence="1">
    <location>
        <begin position="290"/>
        <end position="302"/>
    </location>
</feature>
<dbReference type="Pfam" id="PF22586">
    <property type="entry name" value="ANCHR-like_BBOX"/>
    <property type="match status" value="1"/>
</dbReference>
<dbReference type="Proteomes" id="UP000717515">
    <property type="component" value="Unassembled WGS sequence"/>
</dbReference>
<feature type="region of interest" description="Disordered" evidence="1">
    <location>
        <begin position="51"/>
        <end position="90"/>
    </location>
</feature>
<sequence>MSSAHNNNSSISDQDLEQRFIKLKETGANATLPRDQELAAHFSKVFGHQPVATHLSPPLEPSQEIQSTTTALGGPATTGHRPTAPQRSASSYFIPKDSELGQDEIDRILADSEDLLLHGDDPDDLGFLDELEDDILNSEQKNQLKDTLTSHHQQSLKRSGEQELEDVAKDLERTLSKFLQTHEPPHHAVTSASPSHHDPSAAVEEDQESCQTRAFEDRLERMAGLPMMNATGTANSTSAGMFLDGDDDASQLINQAREEAQLEAKYNNLDEARMKELHSRHEELKKGIQGLSSVRSNTSSQGGKDKEGLGPPPAAVGLDELRSVGVDEDPSNWCCVCNEDATWTCPGCDNDNYCEECFRESHIGPDADWELKKHRPRPFVKTSAK</sequence>
<feature type="region of interest" description="Disordered" evidence="1">
    <location>
        <begin position="184"/>
        <end position="211"/>
    </location>
</feature>
<feature type="region of interest" description="Disordered" evidence="1">
    <location>
        <begin position="280"/>
        <end position="317"/>
    </location>
</feature>
<dbReference type="CDD" id="cd19817">
    <property type="entry name" value="Bbox1_ANCHR-like"/>
    <property type="match status" value="1"/>
</dbReference>
<proteinExistence type="predicted"/>
<feature type="compositionally biased region" description="Low complexity" evidence="1">
    <location>
        <begin position="68"/>
        <end position="79"/>
    </location>
</feature>
<evidence type="ECO:0000313" key="2">
    <source>
        <dbReference type="EMBL" id="KAG9320624.1"/>
    </source>
</evidence>
<organism evidence="2 3">
    <name type="scientific">Mortierella alpina</name>
    <name type="common">Oleaginous fungus</name>
    <name type="synonym">Mortierella renispora</name>
    <dbReference type="NCBI Taxonomy" id="64518"/>
    <lineage>
        <taxon>Eukaryota</taxon>
        <taxon>Fungi</taxon>
        <taxon>Fungi incertae sedis</taxon>
        <taxon>Mucoromycota</taxon>
        <taxon>Mortierellomycotina</taxon>
        <taxon>Mortierellomycetes</taxon>
        <taxon>Mortierellales</taxon>
        <taxon>Mortierellaceae</taxon>
        <taxon>Mortierella</taxon>
    </lineage>
</organism>
<dbReference type="PANTHER" id="PTHR46603:SF1">
    <property type="entry name" value="ABSCISSION_NOCUT CHECKPOINT REGULATOR"/>
    <property type="match status" value="1"/>
</dbReference>
<dbReference type="GO" id="GO:0009838">
    <property type="term" value="P:abscission"/>
    <property type="evidence" value="ECO:0007669"/>
    <property type="project" value="TreeGrafter"/>
</dbReference>
<dbReference type="GO" id="GO:0030496">
    <property type="term" value="C:midbody"/>
    <property type="evidence" value="ECO:0007669"/>
    <property type="project" value="TreeGrafter"/>
</dbReference>
<evidence type="ECO:0000256" key="1">
    <source>
        <dbReference type="SAM" id="MobiDB-lite"/>
    </source>
</evidence>
<gene>
    <name evidence="2" type="ORF">KVV02_001242</name>
</gene>
<dbReference type="InterPro" id="IPR044553">
    <property type="entry name" value="Bbox1_ANCHR"/>
</dbReference>
<feature type="region of interest" description="Disordered" evidence="1">
    <location>
        <begin position="144"/>
        <end position="163"/>
    </location>
</feature>
<comment type="caution">
    <text evidence="2">The sequence shown here is derived from an EMBL/GenBank/DDBJ whole genome shotgun (WGS) entry which is preliminary data.</text>
</comment>
<dbReference type="EMBL" id="JAIFTL010000273">
    <property type="protein sequence ID" value="KAG9320624.1"/>
    <property type="molecule type" value="Genomic_DNA"/>
</dbReference>
<reference evidence="2" key="1">
    <citation type="submission" date="2021-07" db="EMBL/GenBank/DDBJ databases">
        <title>Draft genome of Mortierella alpina, strain LL118, isolated from an aspen leaf litter sample.</title>
        <authorList>
            <person name="Yang S."/>
            <person name="Vinatzer B.A."/>
        </authorList>
    </citation>
    <scope>NUCLEOTIDE SEQUENCE</scope>
    <source>
        <strain evidence="2">LL118</strain>
    </source>
</reference>
<protein>
    <submittedName>
        <fullName evidence="2">Uncharacterized protein</fullName>
    </submittedName>
</protein>
<dbReference type="GO" id="GO:0032266">
    <property type="term" value="F:phosphatidylinositol-3-phosphate binding"/>
    <property type="evidence" value="ECO:0007669"/>
    <property type="project" value="TreeGrafter"/>
</dbReference>
<dbReference type="AlphaFoldDB" id="A0A9P8A1D4"/>
<dbReference type="SUPFAM" id="SSF57845">
    <property type="entry name" value="B-box zinc-binding domain"/>
    <property type="match status" value="1"/>
</dbReference>
<evidence type="ECO:0000313" key="3">
    <source>
        <dbReference type="Proteomes" id="UP000717515"/>
    </source>
</evidence>
<accession>A0A9P8A1D4</accession>
<name>A0A9P8A1D4_MORAP</name>
<feature type="compositionally biased region" description="Polar residues" evidence="1">
    <location>
        <begin position="144"/>
        <end position="157"/>
    </location>
</feature>